<dbReference type="SUPFAM" id="SSF88713">
    <property type="entry name" value="Glycoside hydrolase/deacetylase"/>
    <property type="match status" value="1"/>
</dbReference>
<protein>
    <recommendedName>
        <fullName evidence="1">Glycoside hydrolase family 38 N-terminal domain-containing protein</fullName>
    </recommendedName>
</protein>
<dbReference type="GO" id="GO:0004559">
    <property type="term" value="F:alpha-mannosidase activity"/>
    <property type="evidence" value="ECO:0007669"/>
    <property type="project" value="InterPro"/>
</dbReference>
<dbReference type="AlphaFoldDB" id="A0A9X1WPC8"/>
<gene>
    <name evidence="2" type="ORF">MUG84_10705</name>
</gene>
<feature type="domain" description="Glycoside hydrolase family 38 N-terminal" evidence="1">
    <location>
        <begin position="18"/>
        <end position="194"/>
    </location>
</feature>
<keyword evidence="3" id="KW-1185">Reference proteome</keyword>
<proteinExistence type="predicted"/>
<dbReference type="Pfam" id="PF01074">
    <property type="entry name" value="Glyco_hydro_38N"/>
    <property type="match status" value="1"/>
</dbReference>
<dbReference type="GO" id="GO:0006013">
    <property type="term" value="P:mannose metabolic process"/>
    <property type="evidence" value="ECO:0007669"/>
    <property type="project" value="InterPro"/>
</dbReference>
<evidence type="ECO:0000313" key="3">
    <source>
        <dbReference type="Proteomes" id="UP001139347"/>
    </source>
</evidence>
<dbReference type="EMBL" id="JALIRP010000004">
    <property type="protein sequence ID" value="MCJ8012206.1"/>
    <property type="molecule type" value="Genomic_DNA"/>
</dbReference>
<dbReference type="InterPro" id="IPR011330">
    <property type="entry name" value="Glyco_hydro/deAcase_b/a-brl"/>
</dbReference>
<reference evidence="2" key="1">
    <citation type="submission" date="2022-04" db="EMBL/GenBank/DDBJ databases">
        <title>Paenibacillus mangrovi sp. nov., a novel endophytic bacterium isolated from bark of Kandelia candel.</title>
        <authorList>
            <person name="Tuo L."/>
        </authorList>
    </citation>
    <scope>NUCLEOTIDE SEQUENCE</scope>
    <source>
        <strain evidence="2">KQZ6P-2</strain>
    </source>
</reference>
<accession>A0A9X1WPC8</accession>
<evidence type="ECO:0000259" key="1">
    <source>
        <dbReference type="Pfam" id="PF01074"/>
    </source>
</evidence>
<dbReference type="RefSeq" id="WP_244724997.1">
    <property type="nucleotide sequence ID" value="NZ_JALIRP010000004.1"/>
</dbReference>
<dbReference type="InterPro" id="IPR000602">
    <property type="entry name" value="Glyco_hydro_38_N"/>
</dbReference>
<sequence>MRDHDSESELEWSNLEEVIVVCKTHFDIGYTHRVKEFVHYIRTSMIDKAMDIMDQGKETPPEQQFAWTSPSWVMSRVLDDWEGQTPERQKRLDDYVKSGRFKFHALPFTLESDACEPEEIARGLTFASNLSRKYSMPLPTSSKMTDVPSHGGALATVLANSGVKFIHIGCNWPSGYVTTPGLFWWEGPDGSRILPAPTELPPGLIGLKSGGRGSLTLATTLSPLKVGHTKSGLLFLSPWTTPDPRLPKT</sequence>
<organism evidence="2 3">
    <name type="scientific">Paenibacillus mangrovi</name>
    <dbReference type="NCBI Taxonomy" id="2931978"/>
    <lineage>
        <taxon>Bacteria</taxon>
        <taxon>Bacillati</taxon>
        <taxon>Bacillota</taxon>
        <taxon>Bacilli</taxon>
        <taxon>Bacillales</taxon>
        <taxon>Paenibacillaceae</taxon>
        <taxon>Paenibacillus</taxon>
    </lineage>
</organism>
<dbReference type="InterPro" id="IPR027291">
    <property type="entry name" value="Glyco_hydro_38_N_sf"/>
</dbReference>
<dbReference type="Proteomes" id="UP001139347">
    <property type="component" value="Unassembled WGS sequence"/>
</dbReference>
<name>A0A9X1WPC8_9BACL</name>
<dbReference type="Gene3D" id="3.20.110.10">
    <property type="entry name" value="Glycoside hydrolase 38, N terminal domain"/>
    <property type="match status" value="1"/>
</dbReference>
<comment type="caution">
    <text evidence="2">The sequence shown here is derived from an EMBL/GenBank/DDBJ whole genome shotgun (WGS) entry which is preliminary data.</text>
</comment>
<evidence type="ECO:0000313" key="2">
    <source>
        <dbReference type="EMBL" id="MCJ8012206.1"/>
    </source>
</evidence>